<feature type="domain" description="Zinc-ribbon" evidence="4">
    <location>
        <begin position="3"/>
        <end position="24"/>
    </location>
</feature>
<evidence type="ECO:0000256" key="2">
    <source>
        <dbReference type="SAM" id="Phobius"/>
    </source>
</evidence>
<evidence type="ECO:0000313" key="5">
    <source>
        <dbReference type="EMBL" id="NUC71722.1"/>
    </source>
</evidence>
<dbReference type="Gene3D" id="3.40.1350.10">
    <property type="match status" value="1"/>
</dbReference>
<evidence type="ECO:0000256" key="1">
    <source>
        <dbReference type="SAM" id="MobiDB-lite"/>
    </source>
</evidence>
<comment type="caution">
    <text evidence="5">The sequence shown here is derived from an EMBL/GenBank/DDBJ whole genome shotgun (WGS) entry which is preliminary data.</text>
</comment>
<dbReference type="InterPro" id="IPR007560">
    <property type="entry name" value="Restrct_endonuc_IV_Mrr"/>
</dbReference>
<feature type="transmembrane region" description="Helical" evidence="2">
    <location>
        <begin position="217"/>
        <end position="236"/>
    </location>
</feature>
<keyword evidence="2" id="KW-1133">Transmembrane helix</keyword>
<dbReference type="Pfam" id="PF13240">
    <property type="entry name" value="Zn_Ribbon_1"/>
    <property type="match status" value="1"/>
</dbReference>
<dbReference type="InterPro" id="IPR011335">
    <property type="entry name" value="Restrct_endonuc-II-like"/>
</dbReference>
<dbReference type="Pfam" id="PF04471">
    <property type="entry name" value="Mrr_cat"/>
    <property type="match status" value="1"/>
</dbReference>
<keyword evidence="5" id="KW-0378">Hydrolase</keyword>
<dbReference type="PANTHER" id="PTHR30015">
    <property type="entry name" value="MRR RESTRICTION SYSTEM PROTEIN"/>
    <property type="match status" value="1"/>
</dbReference>
<dbReference type="Proteomes" id="UP001016761">
    <property type="component" value="Unassembled WGS sequence"/>
</dbReference>
<dbReference type="InterPro" id="IPR026870">
    <property type="entry name" value="Zinc_ribbon_dom"/>
</dbReference>
<evidence type="ECO:0000313" key="6">
    <source>
        <dbReference type="Proteomes" id="UP001016761"/>
    </source>
</evidence>
<reference evidence="5 6" key="1">
    <citation type="submission" date="2020-06" db="EMBL/GenBank/DDBJ databases">
        <title>Haloterrigena sp. nov., an extremely halophilic archaeon isolated from a saline sediment.</title>
        <authorList>
            <person name="Liu B.-B."/>
        </authorList>
    </citation>
    <scope>NUCLEOTIDE SEQUENCE [LARGE SCALE GENOMIC DNA]</scope>
    <source>
        <strain evidence="5 6">SYSU A558-1</strain>
    </source>
</reference>
<feature type="domain" description="Restriction endonuclease type IV Mrr" evidence="3">
    <location>
        <begin position="37"/>
        <end position="152"/>
    </location>
</feature>
<feature type="compositionally biased region" description="Basic and acidic residues" evidence="1">
    <location>
        <begin position="312"/>
        <end position="327"/>
    </location>
</feature>
<protein>
    <submittedName>
        <fullName evidence="5">Restriction endonuclease</fullName>
    </submittedName>
</protein>
<gene>
    <name evidence="5" type="ORF">HTZ84_05260</name>
</gene>
<feature type="compositionally biased region" description="Acidic residues" evidence="1">
    <location>
        <begin position="170"/>
        <end position="184"/>
    </location>
</feature>
<feature type="region of interest" description="Disordered" evidence="1">
    <location>
        <begin position="312"/>
        <end position="341"/>
    </location>
</feature>
<keyword evidence="5" id="KW-0540">Nuclease</keyword>
<name>A0ABX2L669_9EURY</name>
<proteinExistence type="predicted"/>
<dbReference type="RefSeq" id="WP_174679710.1">
    <property type="nucleotide sequence ID" value="NZ_JABUQZ010000001.1"/>
</dbReference>
<keyword evidence="2" id="KW-0812">Transmembrane</keyword>
<feature type="transmembrane region" description="Helical" evidence="2">
    <location>
        <begin position="279"/>
        <end position="298"/>
    </location>
</feature>
<accession>A0ABX2L669</accession>
<dbReference type="InterPro" id="IPR011856">
    <property type="entry name" value="tRNA_endonuc-like_dom_sf"/>
</dbReference>
<keyword evidence="6" id="KW-1185">Reference proteome</keyword>
<sequence>MECQSCGEEIEDGSQFCRFCGEELVAIPDEVDLKRELQSMDGYEFEHLVADLWEGMGWNCEVSTASNDKGIDVRARKTDPYEQKALIQAKRYGAGNKVGSPDIQQYSSLKHQEDGVDKVVMVTTSSYSRNAKDLADDLNVKLIDGDNLVNLIEQEDAKEIVTEYIDFEPDEEEESVVEVDDEPEPDRGWRDTPAADHGRTSETSYPRRRNISLPDTVWNKWVKICTVAWGLLFVLIDVLPEAIGGPVILALWIALPVCLYKDSQATREVVQWPKRRKAYLAVALFPVFGLFAGIAYLINRYRVQRRSLDVEPKPSAKTENSRVDHQADTAPSSSSSNLPTELGIENYTDATDYVKQFKRDRNHDAAEELLLWCIDQAEMEAREKGYSAPPRWYYKHLGIVYRRDDRYADERDILERYVDMCNELGGEPREEIVGRLERSRELAQQA</sequence>
<keyword evidence="2" id="KW-0472">Membrane</keyword>
<dbReference type="GO" id="GO:0004519">
    <property type="term" value="F:endonuclease activity"/>
    <property type="evidence" value="ECO:0007669"/>
    <property type="project" value="UniProtKB-KW"/>
</dbReference>
<dbReference type="EMBL" id="JABUQZ010000001">
    <property type="protein sequence ID" value="NUC71722.1"/>
    <property type="molecule type" value="Genomic_DNA"/>
</dbReference>
<dbReference type="InterPro" id="IPR052906">
    <property type="entry name" value="Type_IV_Methyl-Rstrct_Enzyme"/>
</dbReference>
<dbReference type="PANTHER" id="PTHR30015:SF7">
    <property type="entry name" value="TYPE IV METHYL-DIRECTED RESTRICTION ENZYME ECOKMRR"/>
    <property type="match status" value="1"/>
</dbReference>
<feature type="compositionally biased region" description="Polar residues" evidence="1">
    <location>
        <begin position="329"/>
        <end position="339"/>
    </location>
</feature>
<feature type="region of interest" description="Disordered" evidence="1">
    <location>
        <begin position="170"/>
        <end position="206"/>
    </location>
</feature>
<evidence type="ECO:0000259" key="3">
    <source>
        <dbReference type="Pfam" id="PF04471"/>
    </source>
</evidence>
<organism evidence="5 6">
    <name type="scientific">Haloterrigena gelatinilytica</name>
    <dbReference type="NCBI Taxonomy" id="2741724"/>
    <lineage>
        <taxon>Archaea</taxon>
        <taxon>Methanobacteriati</taxon>
        <taxon>Methanobacteriota</taxon>
        <taxon>Stenosarchaea group</taxon>
        <taxon>Halobacteria</taxon>
        <taxon>Halobacteriales</taxon>
        <taxon>Natrialbaceae</taxon>
        <taxon>Haloterrigena</taxon>
    </lineage>
</organism>
<feature type="compositionally biased region" description="Basic and acidic residues" evidence="1">
    <location>
        <begin position="185"/>
        <end position="200"/>
    </location>
</feature>
<evidence type="ECO:0000259" key="4">
    <source>
        <dbReference type="Pfam" id="PF13240"/>
    </source>
</evidence>
<feature type="transmembrane region" description="Helical" evidence="2">
    <location>
        <begin position="242"/>
        <end position="259"/>
    </location>
</feature>
<dbReference type="SUPFAM" id="SSF52980">
    <property type="entry name" value="Restriction endonuclease-like"/>
    <property type="match status" value="1"/>
</dbReference>
<keyword evidence="5" id="KW-0255">Endonuclease</keyword>